<evidence type="ECO:0000259" key="2">
    <source>
        <dbReference type="Pfam" id="PF09557"/>
    </source>
</evidence>
<reference evidence="3" key="1">
    <citation type="submission" date="2020-02" db="EMBL/GenBank/DDBJ databases">
        <authorList>
            <person name="Meier V. D."/>
        </authorList>
    </citation>
    <scope>NUCLEOTIDE SEQUENCE</scope>
    <source>
        <strain evidence="3">AVDCRST_MAG63</strain>
    </source>
</reference>
<dbReference type="InterPro" id="IPR019060">
    <property type="entry name" value="DUF2382"/>
</dbReference>
<dbReference type="Pfam" id="PF09557">
    <property type="entry name" value="DUF2382"/>
    <property type="match status" value="1"/>
</dbReference>
<dbReference type="InterPro" id="IPR052967">
    <property type="entry name" value="Stress_Response_Assoc"/>
</dbReference>
<evidence type="ECO:0000256" key="1">
    <source>
        <dbReference type="SAM" id="MobiDB-lite"/>
    </source>
</evidence>
<organism evidence="3">
    <name type="scientific">uncultured Armatimonadetes bacterium</name>
    <dbReference type="NCBI Taxonomy" id="157466"/>
    <lineage>
        <taxon>Bacteria</taxon>
        <taxon>Bacillati</taxon>
        <taxon>Armatimonadota</taxon>
        <taxon>environmental samples</taxon>
    </lineage>
</organism>
<dbReference type="AlphaFoldDB" id="A0A6J4K5H6"/>
<name>A0A6J4K5H6_9BACT</name>
<feature type="domain" description="DUF2382" evidence="2">
    <location>
        <begin position="133"/>
        <end position="242"/>
    </location>
</feature>
<evidence type="ECO:0000313" key="3">
    <source>
        <dbReference type="EMBL" id="CAA9295714.1"/>
    </source>
</evidence>
<accession>A0A6J4K5H6</accession>
<protein>
    <recommendedName>
        <fullName evidence="2">DUF2382 domain-containing protein</fullName>
    </recommendedName>
</protein>
<dbReference type="PANTHER" id="PTHR38463">
    <property type="entry name" value="STRESS RESPONSE PROTEIN YSNF"/>
    <property type="match status" value="1"/>
</dbReference>
<sequence>MISSGPLTIVDRDGTEAVGETVLDDSGGTRTLVRLADGDQPVVLPPGSLVGRGDGTYYLSLSLKDLFAGGNTATASVAGSAPAAAPPEPVEVRDLPVEARQAVVEAESARSAVPPVAAGAGRAVSATEAVVVPLISERMTVEKQVVETGGVRITKRVHERQETFDEPLVQEQVDVQHVPVNRIVDGPIAVRHEGDTLVIPLLEEVLVVEKRLMLKEEVRVTRRKIETRDPRTVTLRREEAVVERFNRQASGEETAVVAAAEGSRPAPAPVVSNEDAPR</sequence>
<dbReference type="PANTHER" id="PTHR38463:SF1">
    <property type="entry name" value="STRESS RESPONSE PROTEIN YSNF"/>
    <property type="match status" value="1"/>
</dbReference>
<dbReference type="EMBL" id="CADCTO010000666">
    <property type="protein sequence ID" value="CAA9295714.1"/>
    <property type="molecule type" value="Genomic_DNA"/>
</dbReference>
<dbReference type="NCBIfam" id="TIGR02271">
    <property type="entry name" value="YsnF/AvaK domain"/>
    <property type="match status" value="1"/>
</dbReference>
<feature type="region of interest" description="Disordered" evidence="1">
    <location>
        <begin position="258"/>
        <end position="278"/>
    </location>
</feature>
<proteinExistence type="predicted"/>
<gene>
    <name evidence="3" type="ORF">AVDCRST_MAG63-4749</name>
</gene>